<dbReference type="EMBL" id="LXNG01000014">
    <property type="protein sequence ID" value="OAG67689.1"/>
    <property type="molecule type" value="Genomic_DNA"/>
</dbReference>
<dbReference type="RefSeq" id="WP_064508840.1">
    <property type="nucleotide sequence ID" value="NZ_JAYFSN010000017.1"/>
</dbReference>
<comment type="caution">
    <text evidence="2">The sequence shown here is derived from an EMBL/GenBank/DDBJ whole genome shotgun (WGS) entry which is preliminary data.</text>
</comment>
<gene>
    <name evidence="2" type="ORF">A7D17_15995</name>
    <name evidence="1" type="ORF">VB146_05280</name>
</gene>
<name>A0A1A9MCA5_9XANT</name>
<dbReference type="OrthoDB" id="5999613at2"/>
<reference evidence="1 4" key="2">
    <citation type="submission" date="2023-12" db="EMBL/GenBank/DDBJ databases">
        <title>Genome sequencing of Xanthomonas floridensis.</title>
        <authorList>
            <person name="Greer S."/>
            <person name="Harrison J."/>
            <person name="Grant M."/>
            <person name="Vicente J."/>
            <person name="Studholme D."/>
        </authorList>
    </citation>
    <scope>NUCLEOTIDE SEQUENCE [LARGE SCALE GENOMIC DNA]</scope>
    <source>
        <strain evidence="1 4">WHRI 8848</strain>
    </source>
</reference>
<evidence type="ECO:0000313" key="2">
    <source>
        <dbReference type="EMBL" id="OAG67689.1"/>
    </source>
</evidence>
<dbReference type="AlphaFoldDB" id="A0A1A9MCA5"/>
<dbReference type="STRING" id="1843580.A7D17_15995"/>
<dbReference type="Proteomes" id="UP000077659">
    <property type="component" value="Unassembled WGS sequence"/>
</dbReference>
<protein>
    <submittedName>
        <fullName evidence="2">Uncharacterized protein</fullName>
    </submittedName>
</protein>
<dbReference type="Proteomes" id="UP001303614">
    <property type="component" value="Unassembled WGS sequence"/>
</dbReference>
<accession>A0A1A9MCA5</accession>
<keyword evidence="4" id="KW-1185">Reference proteome</keyword>
<reference evidence="2 3" key="1">
    <citation type="submission" date="2016-05" db="EMBL/GenBank/DDBJ databases">
        <title>Pathogenic, phenotypic and molecular characterisation of Xanthomonas nasturtii sp. nov. and Xanthomonas floridensis sp. nov., new species of Xanthomonas associated with watercress production in Florida.</title>
        <authorList>
            <person name="Vicente J.G."/>
            <person name="Rothwell S."/>
            <person name="Holub E.B."/>
            <person name="Studholme D.J."/>
        </authorList>
    </citation>
    <scope>NUCLEOTIDE SEQUENCE [LARGE SCALE GENOMIC DNA]</scope>
    <source>
        <strain evidence="2 3">WHRI 8848</strain>
    </source>
</reference>
<dbReference type="EMBL" id="JAYFSO010000005">
    <property type="protein sequence ID" value="MEA5123290.1"/>
    <property type="molecule type" value="Genomic_DNA"/>
</dbReference>
<proteinExistence type="predicted"/>
<evidence type="ECO:0000313" key="4">
    <source>
        <dbReference type="Proteomes" id="UP001303614"/>
    </source>
</evidence>
<sequence>MTLNPTNLSRPEAYYEKLLRKRYAAAVRKRGLCAFCSCRDRTLGIVHCKGNEGRQMGMCQDDGRLPQFRLDDETLEEFRHAA</sequence>
<evidence type="ECO:0000313" key="3">
    <source>
        <dbReference type="Proteomes" id="UP000077659"/>
    </source>
</evidence>
<evidence type="ECO:0000313" key="1">
    <source>
        <dbReference type="EMBL" id="MEA5123290.1"/>
    </source>
</evidence>
<organism evidence="2 3">
    <name type="scientific">Xanthomonas floridensis</name>
    <dbReference type="NCBI Taxonomy" id="1843580"/>
    <lineage>
        <taxon>Bacteria</taxon>
        <taxon>Pseudomonadati</taxon>
        <taxon>Pseudomonadota</taxon>
        <taxon>Gammaproteobacteria</taxon>
        <taxon>Lysobacterales</taxon>
        <taxon>Lysobacteraceae</taxon>
        <taxon>Xanthomonas</taxon>
    </lineage>
</organism>